<name>A0A443J0T4_9BACI</name>
<protein>
    <submittedName>
        <fullName evidence="1">Uncharacterized protein</fullName>
    </submittedName>
</protein>
<dbReference type="Proteomes" id="UP000273811">
    <property type="component" value="Unassembled WGS sequence"/>
</dbReference>
<dbReference type="AlphaFoldDB" id="A0A443J0T4"/>
<organism evidence="1 2">
    <name type="scientific">Siminovitchia fortis</name>
    <dbReference type="NCBI Taxonomy" id="254758"/>
    <lineage>
        <taxon>Bacteria</taxon>
        <taxon>Bacillati</taxon>
        <taxon>Bacillota</taxon>
        <taxon>Bacilli</taxon>
        <taxon>Bacillales</taxon>
        <taxon>Bacillaceae</taxon>
        <taxon>Siminovitchia</taxon>
    </lineage>
</organism>
<dbReference type="EMBL" id="QYTU02000004">
    <property type="protein sequence ID" value="RWR13982.1"/>
    <property type="molecule type" value="Genomic_DNA"/>
</dbReference>
<comment type="caution">
    <text evidence="1">The sequence shown here is derived from an EMBL/GenBank/DDBJ whole genome shotgun (WGS) entry which is preliminary data.</text>
</comment>
<evidence type="ECO:0000313" key="2">
    <source>
        <dbReference type="Proteomes" id="UP000273811"/>
    </source>
</evidence>
<accession>A0A443J0T4</accession>
<gene>
    <name evidence="1" type="ORF">D4N35_003525</name>
</gene>
<keyword evidence="2" id="KW-1185">Reference proteome</keyword>
<dbReference type="RefSeq" id="WP_120070079.1">
    <property type="nucleotide sequence ID" value="NZ_QYTU02000004.1"/>
</dbReference>
<proteinExistence type="predicted"/>
<sequence>MVTCPSSRVYCFFGKESLAFLPEFSSLLLLREGIARFPSRVLRFTASSGRNHPLSFPSSQVYSFFGKESPAFLPEFSGLQLLREGITRFPSRVLRFTASSGRNHPLSFPSSQVYSFFGKESPAFLPEFSGLQLLREGITRFPSRVLRFTASSGRNHPLSFPSSQVYSFFGKESPAFLPEFSGLQLLREGITRFPSRVLRFTASSGRNHPLSFPSSQVYSFFGKESPAFLPEFSGLQLLREGITRFPSRVLRFTASSGRNHPLSFPSSQVYSFFGKESPAFLPEFSGLQLLREGITRFPARVLRFTASSGRNRSLSFPSSQVYSFFGKESLAFLPEFSGFPILPEENYRIRK</sequence>
<reference evidence="1" key="1">
    <citation type="submission" date="2018-12" db="EMBL/GenBank/DDBJ databases">
        <authorList>
            <person name="Sun L."/>
            <person name="Chen Z."/>
        </authorList>
    </citation>
    <scope>NUCLEOTIDE SEQUENCE [LARGE SCALE GENOMIC DNA]</scope>
    <source>
        <strain evidence="1">DSM 16012</strain>
    </source>
</reference>
<evidence type="ECO:0000313" key="1">
    <source>
        <dbReference type="EMBL" id="RWR13982.1"/>
    </source>
</evidence>